<keyword evidence="2" id="KW-0186">Copper</keyword>
<dbReference type="EMBL" id="CM007384">
    <property type="protein sequence ID" value="ONK73467.1"/>
    <property type="molecule type" value="Genomic_DNA"/>
</dbReference>
<dbReference type="PROSITE" id="PS00196">
    <property type="entry name" value="COPPER_BLUE"/>
    <property type="match status" value="1"/>
</dbReference>
<dbReference type="InterPro" id="IPR039391">
    <property type="entry name" value="Phytocyanin-like"/>
</dbReference>
<protein>
    <recommendedName>
        <fullName evidence="4">Phytocyanin domain-containing protein</fullName>
    </recommendedName>
</protein>
<dbReference type="OMA" id="GHYYICP"/>
<sequence>MATDYTVGDSSGWTQGVDYKTWASDKTFKVGDTLEEEIFDMISRFRVHLRLPAQRERGIEIGLRRLLLIQLHPELHDGTQHQMVLPRQPGGRYFICGTPGHCSGGMKLAVSVASSGSDGNGNGKHLPSTLALGLRSPTTPSGLPAKNTPDGASTAGGGGVNGLVAAMAGALFAGLALLG</sequence>
<organism evidence="5 6">
    <name type="scientific">Asparagus officinalis</name>
    <name type="common">Garden asparagus</name>
    <dbReference type="NCBI Taxonomy" id="4686"/>
    <lineage>
        <taxon>Eukaryota</taxon>
        <taxon>Viridiplantae</taxon>
        <taxon>Streptophyta</taxon>
        <taxon>Embryophyta</taxon>
        <taxon>Tracheophyta</taxon>
        <taxon>Spermatophyta</taxon>
        <taxon>Magnoliopsida</taxon>
        <taxon>Liliopsida</taxon>
        <taxon>Asparagales</taxon>
        <taxon>Asparagaceae</taxon>
        <taxon>Asparagoideae</taxon>
        <taxon>Asparagus</taxon>
    </lineage>
</organism>
<accession>A0A5P1F7U3</accession>
<dbReference type="PROSITE" id="PS51485">
    <property type="entry name" value="PHYTOCYANIN"/>
    <property type="match status" value="1"/>
</dbReference>
<evidence type="ECO:0000313" key="6">
    <source>
        <dbReference type="Proteomes" id="UP000243459"/>
    </source>
</evidence>
<dbReference type="AlphaFoldDB" id="A0A5P1F7U3"/>
<keyword evidence="6" id="KW-1185">Reference proteome</keyword>
<evidence type="ECO:0000313" key="5">
    <source>
        <dbReference type="EMBL" id="ONK73467.1"/>
    </source>
</evidence>
<evidence type="ECO:0000259" key="4">
    <source>
        <dbReference type="PROSITE" id="PS51485"/>
    </source>
</evidence>
<dbReference type="Gene3D" id="2.60.40.420">
    <property type="entry name" value="Cupredoxins - blue copper proteins"/>
    <property type="match status" value="2"/>
</dbReference>
<name>A0A5P1F7U3_ASPOF</name>
<proteinExistence type="predicted"/>
<dbReference type="SUPFAM" id="SSF49503">
    <property type="entry name" value="Cupredoxins"/>
    <property type="match status" value="2"/>
</dbReference>
<reference evidence="6" key="1">
    <citation type="journal article" date="2017" name="Nat. Commun.">
        <title>The asparagus genome sheds light on the origin and evolution of a young Y chromosome.</title>
        <authorList>
            <person name="Harkess A."/>
            <person name="Zhou J."/>
            <person name="Xu C."/>
            <person name="Bowers J.E."/>
            <person name="Van der Hulst R."/>
            <person name="Ayyampalayam S."/>
            <person name="Mercati F."/>
            <person name="Riccardi P."/>
            <person name="McKain M.R."/>
            <person name="Kakrana A."/>
            <person name="Tang H."/>
            <person name="Ray J."/>
            <person name="Groenendijk J."/>
            <person name="Arikit S."/>
            <person name="Mathioni S.M."/>
            <person name="Nakano M."/>
            <person name="Shan H."/>
            <person name="Telgmann-Rauber A."/>
            <person name="Kanno A."/>
            <person name="Yue Z."/>
            <person name="Chen H."/>
            <person name="Li W."/>
            <person name="Chen Y."/>
            <person name="Xu X."/>
            <person name="Zhang Y."/>
            <person name="Luo S."/>
            <person name="Chen H."/>
            <person name="Gao J."/>
            <person name="Mao Z."/>
            <person name="Pires J.C."/>
            <person name="Luo M."/>
            <person name="Kudrna D."/>
            <person name="Wing R.A."/>
            <person name="Meyers B.C."/>
            <person name="Yi K."/>
            <person name="Kong H."/>
            <person name="Lavrijsen P."/>
            <person name="Sunseri F."/>
            <person name="Falavigna A."/>
            <person name="Ye Y."/>
            <person name="Leebens-Mack J.H."/>
            <person name="Chen G."/>
        </authorList>
    </citation>
    <scope>NUCLEOTIDE SEQUENCE [LARGE SCALE GENOMIC DNA]</scope>
    <source>
        <strain evidence="6">cv. DH0086</strain>
    </source>
</reference>
<keyword evidence="1" id="KW-0479">Metal-binding</keyword>
<dbReference type="PANTHER" id="PTHR33021:SF350">
    <property type="entry name" value="UCLACYANIN-2"/>
    <property type="match status" value="1"/>
</dbReference>
<dbReference type="GO" id="GO:0009055">
    <property type="term" value="F:electron transfer activity"/>
    <property type="evidence" value="ECO:0007669"/>
    <property type="project" value="InterPro"/>
</dbReference>
<feature type="domain" description="Phytocyanin" evidence="4">
    <location>
        <begin position="3"/>
        <end position="114"/>
    </location>
</feature>
<gene>
    <name evidence="5" type="ORF">A4U43_C04F31860</name>
</gene>
<dbReference type="InterPro" id="IPR003245">
    <property type="entry name" value="Phytocyanin_dom"/>
</dbReference>
<dbReference type="PANTHER" id="PTHR33021">
    <property type="entry name" value="BLUE COPPER PROTEIN"/>
    <property type="match status" value="1"/>
</dbReference>
<feature type="region of interest" description="Disordered" evidence="3">
    <location>
        <begin position="114"/>
        <end position="154"/>
    </location>
</feature>
<dbReference type="Pfam" id="PF02298">
    <property type="entry name" value="Cu_bind_like"/>
    <property type="match status" value="1"/>
</dbReference>
<dbReference type="Gramene" id="ONK73467">
    <property type="protein sequence ID" value="ONK73467"/>
    <property type="gene ID" value="A4U43_C04F31860"/>
</dbReference>
<dbReference type="Proteomes" id="UP000243459">
    <property type="component" value="Chromosome 4"/>
</dbReference>
<dbReference type="InterPro" id="IPR008972">
    <property type="entry name" value="Cupredoxin"/>
</dbReference>
<evidence type="ECO:0000256" key="3">
    <source>
        <dbReference type="SAM" id="MobiDB-lite"/>
    </source>
</evidence>
<evidence type="ECO:0000256" key="2">
    <source>
        <dbReference type="ARBA" id="ARBA00023008"/>
    </source>
</evidence>
<evidence type="ECO:0000256" key="1">
    <source>
        <dbReference type="ARBA" id="ARBA00022723"/>
    </source>
</evidence>
<dbReference type="InterPro" id="IPR028871">
    <property type="entry name" value="BlueCu_1_BS"/>
</dbReference>
<dbReference type="GO" id="GO:0005886">
    <property type="term" value="C:plasma membrane"/>
    <property type="evidence" value="ECO:0007669"/>
    <property type="project" value="TreeGrafter"/>
</dbReference>
<dbReference type="GO" id="GO:0046872">
    <property type="term" value="F:metal ion binding"/>
    <property type="evidence" value="ECO:0007669"/>
    <property type="project" value="UniProtKB-KW"/>
</dbReference>